<name>A0ACC2UXI7_9TREE</name>
<reference evidence="1" key="1">
    <citation type="submission" date="2023-04" db="EMBL/GenBank/DDBJ databases">
        <title>Draft Genome sequencing of Naganishia species isolated from polar environments using Oxford Nanopore Technology.</title>
        <authorList>
            <person name="Leo P."/>
            <person name="Venkateswaran K."/>
        </authorList>
    </citation>
    <scope>NUCLEOTIDE SEQUENCE</scope>
    <source>
        <strain evidence="1">MNA-CCFEE 5262</strain>
    </source>
</reference>
<dbReference type="EMBL" id="JASBWS010000195">
    <property type="protein sequence ID" value="KAJ9091672.1"/>
    <property type="molecule type" value="Genomic_DNA"/>
</dbReference>
<organism evidence="1 2">
    <name type="scientific">Naganishia adeliensis</name>
    <dbReference type="NCBI Taxonomy" id="92952"/>
    <lineage>
        <taxon>Eukaryota</taxon>
        <taxon>Fungi</taxon>
        <taxon>Dikarya</taxon>
        <taxon>Basidiomycota</taxon>
        <taxon>Agaricomycotina</taxon>
        <taxon>Tremellomycetes</taxon>
        <taxon>Filobasidiales</taxon>
        <taxon>Filobasidiaceae</taxon>
        <taxon>Naganishia</taxon>
    </lineage>
</organism>
<dbReference type="Proteomes" id="UP001230649">
    <property type="component" value="Unassembled WGS sequence"/>
</dbReference>
<evidence type="ECO:0000313" key="2">
    <source>
        <dbReference type="Proteomes" id="UP001230649"/>
    </source>
</evidence>
<gene>
    <name evidence="1" type="ORF">QFC20_007583</name>
</gene>
<keyword evidence="2" id="KW-1185">Reference proteome</keyword>
<sequence length="177" mass="19377">MGMWVSFEINRGVVMGIFTKEIRMRQRMESTVSTSNIFAFSPQGLSYRLPSNRASHLPPLTKRVQTTKGTAYPTDLATFEFGYLHDQPTLVSANEGNVVPFDQGSQESFATPGPPGFDASFGQDPPGNERTATSGGFSGASAAFALAQAQIHNPPPLTWNSELHQYLQGYTDDWDPK</sequence>
<evidence type="ECO:0000313" key="1">
    <source>
        <dbReference type="EMBL" id="KAJ9091672.1"/>
    </source>
</evidence>
<proteinExistence type="predicted"/>
<comment type="caution">
    <text evidence="1">The sequence shown here is derived from an EMBL/GenBank/DDBJ whole genome shotgun (WGS) entry which is preliminary data.</text>
</comment>
<protein>
    <submittedName>
        <fullName evidence="1">Uncharacterized protein</fullName>
    </submittedName>
</protein>
<accession>A0ACC2UXI7</accession>